<dbReference type="PANTHER" id="PTHR10434:SF11">
    <property type="entry name" value="1-ACYL-SN-GLYCEROL-3-PHOSPHATE ACYLTRANSFERASE"/>
    <property type="match status" value="1"/>
</dbReference>
<evidence type="ECO:0000313" key="5">
    <source>
        <dbReference type="EMBL" id="MTB72879.1"/>
    </source>
</evidence>
<sequence>MLYWFFKSLALGPLLKVLFRPWVEGSEHVPTRGAAILASNHLSFSDSFFLPLVLSRRITFPAKMEYFTGRGVKGRLTAAFFRGVGQIPIDRTGGSASAAALRSGLEVLHRGELFGIYPEGTRSPDGRLYRGKTGVARLAIEAGVPVIPVAMIGTDKAQPTGKLIPKVMRIGVRFGEPIDFSRYAGMEGDRHVLRAMTDEIMYALMELSGQEYVDEYAATRKQRMVETARAKAEEARVRARELQDQTRVKADEALTRAKELGDPAALKELGDQTLARAEEAIAKAKDRRTHKD</sequence>
<keyword evidence="6" id="KW-1185">Reference proteome</keyword>
<dbReference type="InterPro" id="IPR002123">
    <property type="entry name" value="Plipid/glycerol_acylTrfase"/>
</dbReference>
<dbReference type="CDD" id="cd07989">
    <property type="entry name" value="LPLAT_AGPAT-like"/>
    <property type="match status" value="1"/>
</dbReference>
<evidence type="ECO:0000313" key="6">
    <source>
        <dbReference type="Proteomes" id="UP000431092"/>
    </source>
</evidence>
<evidence type="ECO:0000256" key="2">
    <source>
        <dbReference type="ARBA" id="ARBA00023315"/>
    </source>
</evidence>
<evidence type="ECO:0000256" key="3">
    <source>
        <dbReference type="SAM" id="Coils"/>
    </source>
</evidence>
<dbReference type="Pfam" id="PF01553">
    <property type="entry name" value="Acyltransferase"/>
    <property type="match status" value="1"/>
</dbReference>
<gene>
    <name evidence="5" type="ORF">GGG17_13070</name>
</gene>
<keyword evidence="1 5" id="KW-0808">Transferase</keyword>
<evidence type="ECO:0000259" key="4">
    <source>
        <dbReference type="SMART" id="SM00563"/>
    </source>
</evidence>
<dbReference type="AlphaFoldDB" id="A0A6I3IWM9"/>
<dbReference type="SUPFAM" id="SSF69593">
    <property type="entry name" value="Glycerol-3-phosphate (1)-acyltransferase"/>
    <property type="match status" value="1"/>
</dbReference>
<reference evidence="5 6" key="1">
    <citation type="submission" date="2019-11" db="EMBL/GenBank/DDBJ databases">
        <title>Whole genome sequencing identifies a novel species of the genus Arsenicicoccus isolated from human blood.</title>
        <authorList>
            <person name="Jeong J.H."/>
            <person name="Kweon O.J."/>
            <person name="Kim H.R."/>
            <person name="Kim T.-H."/>
            <person name="Ha S.-M."/>
            <person name="Lee M.-K."/>
        </authorList>
    </citation>
    <scope>NUCLEOTIDE SEQUENCE [LARGE SCALE GENOMIC DNA]</scope>
    <source>
        <strain evidence="5 6">MKL-02</strain>
    </source>
</reference>
<dbReference type="GO" id="GO:0006654">
    <property type="term" value="P:phosphatidic acid biosynthetic process"/>
    <property type="evidence" value="ECO:0007669"/>
    <property type="project" value="TreeGrafter"/>
</dbReference>
<feature type="domain" description="Phospholipid/glycerol acyltransferase" evidence="4">
    <location>
        <begin position="35"/>
        <end position="154"/>
    </location>
</feature>
<proteinExistence type="predicted"/>
<keyword evidence="3" id="KW-0175">Coiled coil</keyword>
<dbReference type="GO" id="GO:0003841">
    <property type="term" value="F:1-acylglycerol-3-phosphate O-acyltransferase activity"/>
    <property type="evidence" value="ECO:0007669"/>
    <property type="project" value="TreeGrafter"/>
</dbReference>
<keyword evidence="2 5" id="KW-0012">Acyltransferase</keyword>
<dbReference type="SMART" id="SM00563">
    <property type="entry name" value="PlsC"/>
    <property type="match status" value="1"/>
</dbReference>
<organism evidence="5 6">
    <name type="scientific">Arsenicicoccus cauae</name>
    <dbReference type="NCBI Taxonomy" id="2663847"/>
    <lineage>
        <taxon>Bacteria</taxon>
        <taxon>Bacillati</taxon>
        <taxon>Actinomycetota</taxon>
        <taxon>Actinomycetes</taxon>
        <taxon>Micrococcales</taxon>
        <taxon>Intrasporangiaceae</taxon>
        <taxon>Arsenicicoccus</taxon>
    </lineage>
</organism>
<accession>A0A6I3IWM9</accession>
<feature type="coiled-coil region" evidence="3">
    <location>
        <begin position="225"/>
        <end position="287"/>
    </location>
</feature>
<name>A0A6I3IWM9_9MICO</name>
<evidence type="ECO:0000256" key="1">
    <source>
        <dbReference type="ARBA" id="ARBA00022679"/>
    </source>
</evidence>
<dbReference type="Proteomes" id="UP000431092">
    <property type="component" value="Unassembled WGS sequence"/>
</dbReference>
<dbReference type="EMBL" id="WLVL01000040">
    <property type="protein sequence ID" value="MTB72879.1"/>
    <property type="molecule type" value="Genomic_DNA"/>
</dbReference>
<protein>
    <submittedName>
        <fullName evidence="5">1-acyl-sn-glycerol-3-phosphate acyltransferase</fullName>
    </submittedName>
</protein>
<comment type="caution">
    <text evidence="5">The sequence shown here is derived from an EMBL/GenBank/DDBJ whole genome shotgun (WGS) entry which is preliminary data.</text>
</comment>
<dbReference type="GO" id="GO:0005886">
    <property type="term" value="C:plasma membrane"/>
    <property type="evidence" value="ECO:0007669"/>
    <property type="project" value="TreeGrafter"/>
</dbReference>
<dbReference type="PANTHER" id="PTHR10434">
    <property type="entry name" value="1-ACYL-SN-GLYCEROL-3-PHOSPHATE ACYLTRANSFERASE"/>
    <property type="match status" value="1"/>
</dbReference>